<accession>A0A4S8MEG5</accession>
<protein>
    <submittedName>
        <fullName evidence="2">Uncharacterized protein</fullName>
    </submittedName>
</protein>
<evidence type="ECO:0000256" key="1">
    <source>
        <dbReference type="SAM" id="MobiDB-lite"/>
    </source>
</evidence>
<feature type="compositionally biased region" description="Low complexity" evidence="1">
    <location>
        <begin position="192"/>
        <end position="208"/>
    </location>
</feature>
<sequence length="491" mass="52895">MSGPPKQLDTLRNTLRNCAVDLQNRLEDNQGRYNYQSCANAEAVLIVLADITHTSEAPSLLQDTEFMENEFLPRRRSAEAVFNALSLEMPRSHGEVQSFVRRYRDISENRRSYRVGHFNSLPKGVVVVENDHSIVLRHAGSHSGHTTRDKDKRSTPRPAPNRSIVSSSHALASVRVSSGDVEMAETAPTPPTKTSEGKGTSEGSSATKSSKKKKGKKKEEPIPISDDEAPATTQRASRPRTPHQLVTLLSFLTFVWSQLKPLLRLLQETTISTAELVDQAQKTVSAGQELSRKRARADSEEAATTVRQVQALRDQYRLINPGAVQGILQDLSPLSEAGLVTVLHLAREYQEALLPSATGAGTSGTRRVLEAISMLEARIRTSALEMVLQMNHLQGSIQILQDLLGENAALLSGPEIDGLRQLVNITGLSAGPSNVVAGPSSGGTGVISTVEADPDSHMESVPEEAVATASAPASAAPSEAETDTSDSNKTV</sequence>
<keyword evidence="3" id="KW-1185">Reference proteome</keyword>
<evidence type="ECO:0000313" key="2">
    <source>
        <dbReference type="EMBL" id="THV00960.1"/>
    </source>
</evidence>
<dbReference type="Proteomes" id="UP000297245">
    <property type="component" value="Unassembled WGS sequence"/>
</dbReference>
<evidence type="ECO:0000313" key="3">
    <source>
        <dbReference type="Proteomes" id="UP000297245"/>
    </source>
</evidence>
<gene>
    <name evidence="2" type="ORF">K435DRAFT_793699</name>
</gene>
<proteinExistence type="predicted"/>
<dbReference type="EMBL" id="ML179096">
    <property type="protein sequence ID" value="THV00960.1"/>
    <property type="molecule type" value="Genomic_DNA"/>
</dbReference>
<organism evidence="2 3">
    <name type="scientific">Dendrothele bispora (strain CBS 962.96)</name>
    <dbReference type="NCBI Taxonomy" id="1314807"/>
    <lineage>
        <taxon>Eukaryota</taxon>
        <taxon>Fungi</taxon>
        <taxon>Dikarya</taxon>
        <taxon>Basidiomycota</taxon>
        <taxon>Agaricomycotina</taxon>
        <taxon>Agaricomycetes</taxon>
        <taxon>Agaricomycetidae</taxon>
        <taxon>Agaricales</taxon>
        <taxon>Agaricales incertae sedis</taxon>
        <taxon>Dendrothele</taxon>
    </lineage>
</organism>
<reference evidence="2 3" key="1">
    <citation type="journal article" date="2019" name="Nat. Ecol. Evol.">
        <title>Megaphylogeny resolves global patterns of mushroom evolution.</title>
        <authorList>
            <person name="Varga T."/>
            <person name="Krizsan K."/>
            <person name="Foldi C."/>
            <person name="Dima B."/>
            <person name="Sanchez-Garcia M."/>
            <person name="Sanchez-Ramirez S."/>
            <person name="Szollosi G.J."/>
            <person name="Szarkandi J.G."/>
            <person name="Papp V."/>
            <person name="Albert L."/>
            <person name="Andreopoulos W."/>
            <person name="Angelini C."/>
            <person name="Antonin V."/>
            <person name="Barry K.W."/>
            <person name="Bougher N.L."/>
            <person name="Buchanan P."/>
            <person name="Buyck B."/>
            <person name="Bense V."/>
            <person name="Catcheside P."/>
            <person name="Chovatia M."/>
            <person name="Cooper J."/>
            <person name="Damon W."/>
            <person name="Desjardin D."/>
            <person name="Finy P."/>
            <person name="Geml J."/>
            <person name="Haridas S."/>
            <person name="Hughes K."/>
            <person name="Justo A."/>
            <person name="Karasinski D."/>
            <person name="Kautmanova I."/>
            <person name="Kiss B."/>
            <person name="Kocsube S."/>
            <person name="Kotiranta H."/>
            <person name="LaButti K.M."/>
            <person name="Lechner B.E."/>
            <person name="Liimatainen K."/>
            <person name="Lipzen A."/>
            <person name="Lukacs Z."/>
            <person name="Mihaltcheva S."/>
            <person name="Morgado L.N."/>
            <person name="Niskanen T."/>
            <person name="Noordeloos M.E."/>
            <person name="Ohm R.A."/>
            <person name="Ortiz-Santana B."/>
            <person name="Ovrebo C."/>
            <person name="Racz N."/>
            <person name="Riley R."/>
            <person name="Savchenko A."/>
            <person name="Shiryaev A."/>
            <person name="Soop K."/>
            <person name="Spirin V."/>
            <person name="Szebenyi C."/>
            <person name="Tomsovsky M."/>
            <person name="Tulloss R.E."/>
            <person name="Uehling J."/>
            <person name="Grigoriev I.V."/>
            <person name="Vagvolgyi C."/>
            <person name="Papp T."/>
            <person name="Martin F.M."/>
            <person name="Miettinen O."/>
            <person name="Hibbett D.S."/>
            <person name="Nagy L.G."/>
        </authorList>
    </citation>
    <scope>NUCLEOTIDE SEQUENCE [LARGE SCALE GENOMIC DNA]</scope>
    <source>
        <strain evidence="2 3">CBS 962.96</strain>
    </source>
</reference>
<dbReference type="AlphaFoldDB" id="A0A4S8MEG5"/>
<name>A0A4S8MEG5_DENBC</name>
<feature type="region of interest" description="Disordered" evidence="1">
    <location>
        <begin position="137"/>
        <end position="240"/>
    </location>
</feature>
<feature type="region of interest" description="Disordered" evidence="1">
    <location>
        <begin position="449"/>
        <end position="491"/>
    </location>
</feature>
<feature type="compositionally biased region" description="Low complexity" evidence="1">
    <location>
        <begin position="463"/>
        <end position="479"/>
    </location>
</feature>